<evidence type="ECO:0000313" key="1">
    <source>
        <dbReference type="EMBL" id="MBX43599.1"/>
    </source>
</evidence>
<dbReference type="EMBL" id="GGEC01063115">
    <property type="protein sequence ID" value="MBX43599.1"/>
    <property type="molecule type" value="Transcribed_RNA"/>
</dbReference>
<accession>A0A2P2NM93</accession>
<dbReference type="AlphaFoldDB" id="A0A2P2NM93"/>
<sequence>MFVFFLMLVGLIPLICED</sequence>
<protein>
    <submittedName>
        <fullName evidence="1">Uncharacterized protein</fullName>
    </submittedName>
</protein>
<proteinExistence type="predicted"/>
<name>A0A2P2NM93_RHIMU</name>
<reference evidence="1" key="1">
    <citation type="submission" date="2018-02" db="EMBL/GenBank/DDBJ databases">
        <title>Rhizophora mucronata_Transcriptome.</title>
        <authorList>
            <person name="Meera S.P."/>
            <person name="Sreeshan A."/>
            <person name="Augustine A."/>
        </authorList>
    </citation>
    <scope>NUCLEOTIDE SEQUENCE</scope>
    <source>
        <tissue evidence="1">Leaf</tissue>
    </source>
</reference>
<organism evidence="1">
    <name type="scientific">Rhizophora mucronata</name>
    <name type="common">Asiatic mangrove</name>
    <dbReference type="NCBI Taxonomy" id="61149"/>
    <lineage>
        <taxon>Eukaryota</taxon>
        <taxon>Viridiplantae</taxon>
        <taxon>Streptophyta</taxon>
        <taxon>Embryophyta</taxon>
        <taxon>Tracheophyta</taxon>
        <taxon>Spermatophyta</taxon>
        <taxon>Magnoliopsida</taxon>
        <taxon>eudicotyledons</taxon>
        <taxon>Gunneridae</taxon>
        <taxon>Pentapetalae</taxon>
        <taxon>rosids</taxon>
        <taxon>fabids</taxon>
        <taxon>Malpighiales</taxon>
        <taxon>Rhizophoraceae</taxon>
        <taxon>Rhizophora</taxon>
    </lineage>
</organism>